<keyword evidence="3" id="KW-1185">Reference proteome</keyword>
<dbReference type="EMBL" id="CP003125">
    <property type="protein sequence ID" value="AEV20991.1"/>
    <property type="molecule type" value="Genomic_DNA"/>
</dbReference>
<evidence type="ECO:0000313" key="1">
    <source>
        <dbReference type="EMBL" id="AEV18223.1"/>
    </source>
</evidence>
<dbReference type="EMBL" id="CP003125">
    <property type="protein sequence ID" value="AEV18223.1"/>
    <property type="molecule type" value="Genomic_DNA"/>
</dbReference>
<organism evidence="2 3">
    <name type="scientific">Geobacillus thermoleovorans CCB_US3_UF5</name>
    <dbReference type="NCBI Taxonomy" id="1111068"/>
    <lineage>
        <taxon>Bacteria</taxon>
        <taxon>Bacillati</taxon>
        <taxon>Bacillota</taxon>
        <taxon>Bacilli</taxon>
        <taxon>Bacillales</taxon>
        <taxon>Anoxybacillaceae</taxon>
        <taxon>Geobacillus</taxon>
        <taxon>Geobacillus thermoleovorans group</taxon>
    </lineage>
</organism>
<reference evidence="2 3" key="1">
    <citation type="submission" date="2011-11" db="EMBL/GenBank/DDBJ databases">
        <title>Complete genome sequence of thermophilic Geobacillus thermoleovorans CCB_US3_UF5.</title>
        <authorList>
            <person name="Muhd Sakaff M.K.L."/>
            <person name="Abdul Rahman A.Y."/>
            <person name="Saito J.A."/>
            <person name="Hou S."/>
            <person name="Alam M."/>
        </authorList>
    </citation>
    <scope>NUCLEOTIDE SEQUENCE [LARGE SCALE GENOMIC DNA]</scope>
    <source>
        <strain evidence="2 3">CCB_US3_UF5</strain>
    </source>
</reference>
<dbReference type="Proteomes" id="UP000005636">
    <property type="component" value="Chromosome"/>
</dbReference>
<sequence>MISLAKQGKYDHKAISIPKYLKKDGFHSLIIGQIRIDGNKFTIPYSRLFKKTHKPITITIPPVLLDKKIKQIESFLSIMPGSLRFSTNMKCLN</sequence>
<protein>
    <submittedName>
        <fullName evidence="2">Transposase, IS605 OrfB</fullName>
    </submittedName>
</protein>
<gene>
    <name evidence="2" type="ORF">GTCCBUS3UF5_36910</name>
    <name evidence="1" type="ORF">GTCCBUS3UF5_9000</name>
</gene>
<proteinExistence type="predicted"/>
<name>A0ABM5MMG8_GEOTH</name>
<accession>A0ABM5MMG8</accession>
<evidence type="ECO:0000313" key="2">
    <source>
        <dbReference type="EMBL" id="AEV20991.1"/>
    </source>
</evidence>
<evidence type="ECO:0000313" key="3">
    <source>
        <dbReference type="Proteomes" id="UP000005636"/>
    </source>
</evidence>